<reference evidence="1" key="2">
    <citation type="journal article" date="2011" name="Microb. Ecol.">
        <title>Taxonomic and Functional Metagenomic Profiling of the Microbial Community in the Anoxic Sediment of a Sub-saline Shallow Lake (Laguna de Carrizo, Central Spain).</title>
        <authorList>
            <person name="Ferrer M."/>
            <person name="Guazzaroni M.E."/>
            <person name="Richter M."/>
            <person name="Garcia-Salamanca A."/>
            <person name="Yarza P."/>
            <person name="Suarez-Suarez A."/>
            <person name="Solano J."/>
            <person name="Alcaide M."/>
            <person name="van Dillewijn P."/>
            <person name="Molina-Henares M.A."/>
            <person name="Lopez-Cortes N."/>
            <person name="Al-Ramahi Y."/>
            <person name="Guerrero C."/>
            <person name="Acosta A."/>
            <person name="de Eugenio L.I."/>
            <person name="Martinez V."/>
            <person name="Marques S."/>
            <person name="Rojo F."/>
            <person name="Santero E."/>
            <person name="Genilloud O."/>
            <person name="Perez-Perez J."/>
            <person name="Rossello-Mora R."/>
            <person name="Ramos J.L."/>
        </authorList>
    </citation>
    <scope>NUCLEOTIDE SEQUENCE</scope>
</reference>
<dbReference type="AlphaFoldDB" id="D9PHV0"/>
<sequence length="66" mass="8179">MFKKLKIIKQYLKTKEFYDKKELENHQKKSLLKLFKNLNSNFYPNSLELKNYPIINKKYLWIILIV</sequence>
<protein>
    <submittedName>
        <fullName evidence="1">Uncharacterized protein</fullName>
    </submittedName>
</protein>
<gene>
    <name evidence="1" type="ORF">LDC_1102</name>
</gene>
<evidence type="ECO:0000313" key="1">
    <source>
        <dbReference type="EMBL" id="EFK96861.1"/>
    </source>
</evidence>
<reference evidence="1" key="1">
    <citation type="submission" date="2010-07" db="EMBL/GenBank/DDBJ databases">
        <authorList>
            <consortium name="CONSOLIDER consortium CSD2007-00005"/>
            <person name="Guazzaroni M.-E."/>
            <person name="Richter M."/>
            <person name="Garcia-Salamanca A."/>
            <person name="Yarza P."/>
            <person name="Ferrer M."/>
        </authorList>
    </citation>
    <scope>NUCLEOTIDE SEQUENCE</scope>
</reference>
<organism evidence="1">
    <name type="scientific">sediment metagenome</name>
    <dbReference type="NCBI Taxonomy" id="749907"/>
    <lineage>
        <taxon>unclassified sequences</taxon>
        <taxon>metagenomes</taxon>
        <taxon>ecological metagenomes</taxon>
    </lineage>
</organism>
<accession>D9PHV0</accession>
<dbReference type="EMBL" id="ADZX01000394">
    <property type="protein sequence ID" value="EFK96861.1"/>
    <property type="molecule type" value="Genomic_DNA"/>
</dbReference>
<name>D9PHV0_9ZZZZ</name>
<comment type="caution">
    <text evidence="1">The sequence shown here is derived from an EMBL/GenBank/DDBJ whole genome shotgun (WGS) entry which is preliminary data.</text>
</comment>
<proteinExistence type="predicted"/>